<reference evidence="3" key="1">
    <citation type="submission" date="2020-09" db="EMBL/GenBank/DDBJ databases">
        <title>Streptomyces grisecoloratus sp. nov., isolated from cotton soil.</title>
        <authorList>
            <person name="Xing L."/>
        </authorList>
    </citation>
    <scope>NUCLEOTIDE SEQUENCE</scope>
    <source>
        <strain evidence="3">TRM S81-3</strain>
    </source>
</reference>
<evidence type="ECO:0000256" key="2">
    <source>
        <dbReference type="SAM" id="SignalP"/>
    </source>
</evidence>
<keyword evidence="4" id="KW-1185">Reference proteome</keyword>
<feature type="chain" id="PRO_5037241869" description="Lipoprotein" evidence="2">
    <location>
        <begin position="44"/>
        <end position="165"/>
    </location>
</feature>
<gene>
    <name evidence="3" type="ORF">H0H10_08930</name>
</gene>
<dbReference type="Proteomes" id="UP000621210">
    <property type="component" value="Unassembled WGS sequence"/>
</dbReference>
<evidence type="ECO:0000313" key="3">
    <source>
        <dbReference type="EMBL" id="MBD0419295.1"/>
    </source>
</evidence>
<name>A0A926KYP1_9ACTN</name>
<keyword evidence="2" id="KW-0732">Signal</keyword>
<reference evidence="3" key="2">
    <citation type="submission" date="2020-09" db="EMBL/GenBank/DDBJ databases">
        <authorList>
            <person name="Luo X."/>
        </authorList>
    </citation>
    <scope>NUCLEOTIDE SEQUENCE</scope>
    <source>
        <strain evidence="3">TRM S81-3</strain>
    </source>
</reference>
<evidence type="ECO:0000256" key="1">
    <source>
        <dbReference type="SAM" id="MobiDB-lite"/>
    </source>
</evidence>
<evidence type="ECO:0008006" key="5">
    <source>
        <dbReference type="Google" id="ProtNLM"/>
    </source>
</evidence>
<accession>A0A926KYP1</accession>
<dbReference type="RefSeq" id="WP_188180324.1">
    <property type="nucleotide sequence ID" value="NZ_JACVQF010000177.1"/>
</dbReference>
<sequence>MRISQSIANVTRTRESVMKRVVAAIAVAASVLVASGCSSSPEAAEPESTTAPWEAAAPAQDDGADVSDGLGQYEAEVDADVAIVDVRASDSDPNYAMAVVKVKNRGEECPVGAVTALFYDKQGTFYTEGVNHFMELGKGDTVTVNVEAIRMGNAKRAEVVEVSCQ</sequence>
<feature type="signal peptide" evidence="2">
    <location>
        <begin position="1"/>
        <end position="43"/>
    </location>
</feature>
<feature type="region of interest" description="Disordered" evidence="1">
    <location>
        <begin position="38"/>
        <end position="68"/>
    </location>
</feature>
<organism evidence="3 4">
    <name type="scientific">Streptomyces griseicoloratus</name>
    <dbReference type="NCBI Taxonomy" id="2752516"/>
    <lineage>
        <taxon>Bacteria</taxon>
        <taxon>Bacillati</taxon>
        <taxon>Actinomycetota</taxon>
        <taxon>Actinomycetes</taxon>
        <taxon>Kitasatosporales</taxon>
        <taxon>Streptomycetaceae</taxon>
        <taxon>Streptomyces</taxon>
    </lineage>
</organism>
<evidence type="ECO:0000313" key="4">
    <source>
        <dbReference type="Proteomes" id="UP000621210"/>
    </source>
</evidence>
<feature type="compositionally biased region" description="Low complexity" evidence="1">
    <location>
        <begin position="38"/>
        <end position="59"/>
    </location>
</feature>
<comment type="caution">
    <text evidence="3">The sequence shown here is derived from an EMBL/GenBank/DDBJ whole genome shotgun (WGS) entry which is preliminary data.</text>
</comment>
<dbReference type="AlphaFoldDB" id="A0A926KYP1"/>
<dbReference type="EMBL" id="JACVQF010000177">
    <property type="protein sequence ID" value="MBD0419295.1"/>
    <property type="molecule type" value="Genomic_DNA"/>
</dbReference>
<protein>
    <recommendedName>
        <fullName evidence="5">Lipoprotein</fullName>
    </recommendedName>
</protein>
<proteinExistence type="predicted"/>